<gene>
    <name evidence="2" type="ORF">RFI_36338</name>
</gene>
<reference evidence="2 3" key="1">
    <citation type="journal article" date="2013" name="Curr. Biol.">
        <title>The Genome of the Foraminiferan Reticulomyxa filosa.</title>
        <authorList>
            <person name="Glockner G."/>
            <person name="Hulsmann N."/>
            <person name="Schleicher M."/>
            <person name="Noegel A.A."/>
            <person name="Eichinger L."/>
            <person name="Gallinger C."/>
            <person name="Pawlowski J."/>
            <person name="Sierra R."/>
            <person name="Euteneuer U."/>
            <person name="Pillet L."/>
            <person name="Moustafa A."/>
            <person name="Platzer M."/>
            <person name="Groth M."/>
            <person name="Szafranski K."/>
            <person name="Schliwa M."/>
        </authorList>
    </citation>
    <scope>NUCLEOTIDE SEQUENCE [LARGE SCALE GENOMIC DNA]</scope>
</reference>
<feature type="compositionally biased region" description="Basic and acidic residues" evidence="1">
    <location>
        <begin position="72"/>
        <end position="81"/>
    </location>
</feature>
<sequence length="274" mass="31186">GEINQLASGKFEIGSVDNCLEESTTLPPIIVDTRIIIYIRHAKSTWNDAEATLQSKVSMFGKGLYEQFRAEKEMDKNKSHEGAAQSATSNSTDVNPSNSTTIMDAPLSDEGILQAIDLHYFLMSYRMNTELTASYSLLEICKNAGGLINTRHNKTPKEKERGKRKRKSSKVHRRKHKRHVQLCKKPISFRAVMDAILGTDNDSIVLTSNLRSIHFFFYLLQFFFFYSNKRIKMKGSIDTAIIGLSSRFCAFPLENLHMLSCLQEFGRNPDTRFE</sequence>
<evidence type="ECO:0000313" key="2">
    <source>
        <dbReference type="EMBL" id="ETO01100.1"/>
    </source>
</evidence>
<proteinExistence type="predicted"/>
<name>X6LK48_RETFI</name>
<evidence type="ECO:0000313" key="3">
    <source>
        <dbReference type="Proteomes" id="UP000023152"/>
    </source>
</evidence>
<feature type="compositionally biased region" description="Basic residues" evidence="1">
    <location>
        <begin position="162"/>
        <end position="178"/>
    </location>
</feature>
<feature type="region of interest" description="Disordered" evidence="1">
    <location>
        <begin position="149"/>
        <end position="178"/>
    </location>
</feature>
<dbReference type="Proteomes" id="UP000023152">
    <property type="component" value="Unassembled WGS sequence"/>
</dbReference>
<comment type="caution">
    <text evidence="2">The sequence shown here is derived from an EMBL/GenBank/DDBJ whole genome shotgun (WGS) entry which is preliminary data.</text>
</comment>
<feature type="compositionally biased region" description="Polar residues" evidence="1">
    <location>
        <begin position="85"/>
        <end position="99"/>
    </location>
</feature>
<evidence type="ECO:0000256" key="1">
    <source>
        <dbReference type="SAM" id="MobiDB-lite"/>
    </source>
</evidence>
<accession>X6LK48</accession>
<dbReference type="InterPro" id="IPR029033">
    <property type="entry name" value="His_PPase_superfam"/>
</dbReference>
<dbReference type="AlphaFoldDB" id="X6LK48"/>
<keyword evidence="3" id="KW-1185">Reference proteome</keyword>
<feature type="region of interest" description="Disordered" evidence="1">
    <location>
        <begin position="72"/>
        <end position="99"/>
    </location>
</feature>
<dbReference type="EMBL" id="ASPP01039221">
    <property type="protein sequence ID" value="ETO01100.1"/>
    <property type="molecule type" value="Genomic_DNA"/>
</dbReference>
<dbReference type="SUPFAM" id="SSF53254">
    <property type="entry name" value="Phosphoglycerate mutase-like"/>
    <property type="match status" value="1"/>
</dbReference>
<organism evidence="2 3">
    <name type="scientific">Reticulomyxa filosa</name>
    <dbReference type="NCBI Taxonomy" id="46433"/>
    <lineage>
        <taxon>Eukaryota</taxon>
        <taxon>Sar</taxon>
        <taxon>Rhizaria</taxon>
        <taxon>Retaria</taxon>
        <taxon>Foraminifera</taxon>
        <taxon>Monothalamids</taxon>
        <taxon>Reticulomyxidae</taxon>
        <taxon>Reticulomyxa</taxon>
    </lineage>
</organism>
<protein>
    <submittedName>
        <fullName evidence="2">Uncharacterized protein</fullName>
    </submittedName>
</protein>
<feature type="non-terminal residue" evidence="2">
    <location>
        <position position="1"/>
    </location>
</feature>